<name>A0A7M5XLW9_9CNID</name>
<proteinExistence type="predicted"/>
<reference evidence="1" key="1">
    <citation type="submission" date="2021-01" db="UniProtKB">
        <authorList>
            <consortium name="EnsemblMetazoa"/>
        </authorList>
    </citation>
    <scope>IDENTIFICATION</scope>
</reference>
<accession>A0A7M5XLW9</accession>
<evidence type="ECO:0000313" key="2">
    <source>
        <dbReference type="Proteomes" id="UP000594262"/>
    </source>
</evidence>
<dbReference type="AlphaFoldDB" id="A0A7M5XLW9"/>
<keyword evidence="2" id="KW-1185">Reference proteome</keyword>
<sequence length="243" mass="27956">KEISQKAMVVAEKSFFQYANGISKPPQNFPSGPSPVYTKSFDEAVFRVRLKTKKGILLVSDDVNINLKTNEKVKYYHCNRSDFSDAENPIDFISEGNILVTSRNFLSGFEWPVVIYQLNENDEGDIERHECNIISRCTSMLVIVGTDENLNLKSFPFTEISSLLEISTTDELYLSNFKDCLRKYIIDHIDRFNRRDWLQGLLPILKTTIEHISEALNNTIAFPMLEDILLFMLTDLSSQNDKH</sequence>
<protein>
    <submittedName>
        <fullName evidence="1">Uncharacterized protein</fullName>
    </submittedName>
</protein>
<evidence type="ECO:0000313" key="1">
    <source>
        <dbReference type="EnsemblMetazoa" id="CLYHEMP025342.1"/>
    </source>
</evidence>
<dbReference type="EnsemblMetazoa" id="CLYHEMT025342.1">
    <property type="protein sequence ID" value="CLYHEMP025342.1"/>
    <property type="gene ID" value="CLYHEMG025342"/>
</dbReference>
<organism evidence="1 2">
    <name type="scientific">Clytia hemisphaerica</name>
    <dbReference type="NCBI Taxonomy" id="252671"/>
    <lineage>
        <taxon>Eukaryota</taxon>
        <taxon>Metazoa</taxon>
        <taxon>Cnidaria</taxon>
        <taxon>Hydrozoa</taxon>
        <taxon>Hydroidolina</taxon>
        <taxon>Leptothecata</taxon>
        <taxon>Obeliida</taxon>
        <taxon>Clytiidae</taxon>
        <taxon>Clytia</taxon>
    </lineage>
</organism>
<dbReference type="Proteomes" id="UP000594262">
    <property type="component" value="Unplaced"/>
</dbReference>